<dbReference type="EMBL" id="HACG01051401">
    <property type="protein sequence ID" value="CEK98272.1"/>
    <property type="molecule type" value="Transcribed_RNA"/>
</dbReference>
<feature type="non-terminal residue" evidence="1">
    <location>
        <position position="93"/>
    </location>
</feature>
<accession>A0A0B7BZ94</accession>
<dbReference type="Gene3D" id="3.30.450.20">
    <property type="entry name" value="PAS domain"/>
    <property type="match status" value="1"/>
</dbReference>
<dbReference type="Pfam" id="PF14598">
    <property type="entry name" value="PAS_11"/>
    <property type="match status" value="1"/>
</dbReference>
<proteinExistence type="predicted"/>
<protein>
    <recommendedName>
        <fullName evidence="2">PAS domain-containing protein</fullName>
    </recommendedName>
</protein>
<reference evidence="1" key="1">
    <citation type="submission" date="2014-12" db="EMBL/GenBank/DDBJ databases">
        <title>Insight into the proteome of Arion vulgaris.</title>
        <authorList>
            <person name="Aradska J."/>
            <person name="Bulat T."/>
            <person name="Smidak R."/>
            <person name="Sarate P."/>
            <person name="Gangsoo J."/>
            <person name="Sialana F."/>
            <person name="Bilban M."/>
            <person name="Lubec G."/>
        </authorList>
    </citation>
    <scope>NUCLEOTIDE SEQUENCE</scope>
    <source>
        <tissue evidence="1">Skin</tissue>
    </source>
</reference>
<evidence type="ECO:0008006" key="2">
    <source>
        <dbReference type="Google" id="ProtNLM"/>
    </source>
</evidence>
<organism evidence="1">
    <name type="scientific">Arion vulgaris</name>
    <dbReference type="NCBI Taxonomy" id="1028688"/>
    <lineage>
        <taxon>Eukaryota</taxon>
        <taxon>Metazoa</taxon>
        <taxon>Spiralia</taxon>
        <taxon>Lophotrochozoa</taxon>
        <taxon>Mollusca</taxon>
        <taxon>Gastropoda</taxon>
        <taxon>Heterobranchia</taxon>
        <taxon>Euthyneura</taxon>
        <taxon>Panpulmonata</taxon>
        <taxon>Eupulmonata</taxon>
        <taxon>Stylommatophora</taxon>
        <taxon>Helicina</taxon>
        <taxon>Arionoidea</taxon>
        <taxon>Arionidae</taxon>
        <taxon>Arion</taxon>
    </lineage>
</organism>
<name>A0A0B7BZ94_9EUPU</name>
<gene>
    <name evidence="1" type="primary">ORF218249</name>
</gene>
<evidence type="ECO:0000313" key="1">
    <source>
        <dbReference type="EMBL" id="CEK98272.1"/>
    </source>
</evidence>
<sequence length="93" mass="10621">MYVRGHFKNMNSTEPGCPSDNQCVFMATCSPLITPDIKENLVQNNTMVFKTVHKLDMSFLGLSKNGEFHLGCTTDDLIQRSWYSLLYPEDILE</sequence>
<dbReference type="AlphaFoldDB" id="A0A0B7BZ94"/>